<dbReference type="Proteomes" id="UP000055024">
    <property type="component" value="Unassembled WGS sequence"/>
</dbReference>
<evidence type="ECO:0000313" key="2">
    <source>
        <dbReference type="Proteomes" id="UP000055024"/>
    </source>
</evidence>
<protein>
    <submittedName>
        <fullName evidence="1">Uncharacterized protein</fullName>
    </submittedName>
</protein>
<comment type="caution">
    <text evidence="1">The sequence shown here is derived from an EMBL/GenBank/DDBJ whole genome shotgun (WGS) entry which is preliminary data.</text>
</comment>
<dbReference type="EMBL" id="JYDP01000085">
    <property type="protein sequence ID" value="KRZ08504.1"/>
    <property type="molecule type" value="Genomic_DNA"/>
</dbReference>
<dbReference type="AlphaFoldDB" id="A0A0V1HCI6"/>
<gene>
    <name evidence="1" type="ORF">T11_13341</name>
</gene>
<evidence type="ECO:0000313" key="1">
    <source>
        <dbReference type="EMBL" id="KRZ08504.1"/>
    </source>
</evidence>
<keyword evidence="2" id="KW-1185">Reference proteome</keyword>
<sequence>MLAFQQRKDVECVLSDSQNNTSDVKKVAGAEIGSLLLNSMRVTAGQLSNLPLKLCRALAFSNVNVERSQNSKYYFFLFLWSPPEHRLKHRSAGQSGQAFLLPRAKQQFSIFTEIENQNIVQNFFLVNSPSPVEGVTIKDSHKSWHAGKNNAQPSISSRSKCSASLEKPSFSINWRT</sequence>
<reference evidence="1 2" key="1">
    <citation type="submission" date="2015-01" db="EMBL/GenBank/DDBJ databases">
        <title>Evolution of Trichinella species and genotypes.</title>
        <authorList>
            <person name="Korhonen P.K."/>
            <person name="Edoardo P."/>
            <person name="Giuseppe L.R."/>
            <person name="Gasser R.B."/>
        </authorList>
    </citation>
    <scope>NUCLEOTIDE SEQUENCE [LARGE SCALE GENOMIC DNA]</scope>
    <source>
        <strain evidence="1">ISS1029</strain>
    </source>
</reference>
<proteinExistence type="predicted"/>
<organism evidence="1 2">
    <name type="scientific">Trichinella zimbabwensis</name>
    <dbReference type="NCBI Taxonomy" id="268475"/>
    <lineage>
        <taxon>Eukaryota</taxon>
        <taxon>Metazoa</taxon>
        <taxon>Ecdysozoa</taxon>
        <taxon>Nematoda</taxon>
        <taxon>Enoplea</taxon>
        <taxon>Dorylaimia</taxon>
        <taxon>Trichinellida</taxon>
        <taxon>Trichinellidae</taxon>
        <taxon>Trichinella</taxon>
    </lineage>
</organism>
<accession>A0A0V1HCI6</accession>
<name>A0A0V1HCI6_9BILA</name>